<dbReference type="SMART" id="SM00287">
    <property type="entry name" value="SH3b"/>
    <property type="match status" value="5"/>
</dbReference>
<dbReference type="SMART" id="SM00646">
    <property type="entry name" value="Ami_3"/>
    <property type="match status" value="1"/>
</dbReference>
<evidence type="ECO:0000256" key="2">
    <source>
        <dbReference type="ARBA" id="ARBA00023316"/>
    </source>
</evidence>
<dbReference type="PIRSF" id="PIRSF037846">
    <property type="entry name" value="Autolysin_YrvJ_prd"/>
    <property type="match status" value="1"/>
</dbReference>
<keyword evidence="2" id="KW-0961">Cell wall biogenesis/degradation</keyword>
<dbReference type="CDD" id="cd02696">
    <property type="entry name" value="MurNAc-LAA"/>
    <property type="match status" value="1"/>
</dbReference>
<feature type="domain" description="SH3b" evidence="3">
    <location>
        <begin position="228"/>
        <end position="291"/>
    </location>
</feature>
<accession>A0A0K9H0A9</accession>
<dbReference type="PANTHER" id="PTHR34408:SF1">
    <property type="entry name" value="GLYCOSYL HYDROLASE FAMILY 19 DOMAIN-CONTAINING PROTEIN HI_1415"/>
    <property type="match status" value="1"/>
</dbReference>
<organism evidence="4 5">
    <name type="scientific">Peribacillus loiseleuriae</name>
    <dbReference type="NCBI Taxonomy" id="1679170"/>
    <lineage>
        <taxon>Bacteria</taxon>
        <taxon>Bacillati</taxon>
        <taxon>Bacillota</taxon>
        <taxon>Bacilli</taxon>
        <taxon>Bacillales</taxon>
        <taxon>Bacillaceae</taxon>
        <taxon>Peribacillus</taxon>
    </lineage>
</organism>
<evidence type="ECO:0000256" key="1">
    <source>
        <dbReference type="ARBA" id="ARBA00022801"/>
    </source>
</evidence>
<gene>
    <name evidence="4" type="ORF">AC625_17285</name>
</gene>
<evidence type="ECO:0000259" key="3">
    <source>
        <dbReference type="PROSITE" id="PS51781"/>
    </source>
</evidence>
<dbReference type="PROSITE" id="PS51781">
    <property type="entry name" value="SH3B"/>
    <property type="match status" value="5"/>
</dbReference>
<dbReference type="InterPro" id="IPR052354">
    <property type="entry name" value="Cell_Wall_Dynamics_Protein"/>
</dbReference>
<dbReference type="InterPro" id="IPR002508">
    <property type="entry name" value="MurNAc-LAA_cat"/>
</dbReference>
<evidence type="ECO:0000313" key="4">
    <source>
        <dbReference type="EMBL" id="KMY52404.1"/>
    </source>
</evidence>
<dbReference type="EMBL" id="LFZW01000001">
    <property type="protein sequence ID" value="KMY52404.1"/>
    <property type="molecule type" value="Genomic_DNA"/>
</dbReference>
<dbReference type="Proteomes" id="UP000037146">
    <property type="component" value="Unassembled WGS sequence"/>
</dbReference>
<feature type="domain" description="SH3b" evidence="3">
    <location>
        <begin position="159"/>
        <end position="227"/>
    </location>
</feature>
<dbReference type="Pfam" id="PF01520">
    <property type="entry name" value="Amidase_3"/>
    <property type="match status" value="1"/>
</dbReference>
<feature type="domain" description="SH3b" evidence="3">
    <location>
        <begin position="304"/>
        <end position="367"/>
    </location>
</feature>
<dbReference type="STRING" id="1679170.AC625_17285"/>
<dbReference type="AlphaFoldDB" id="A0A0K9H0A9"/>
<dbReference type="Pfam" id="PF08239">
    <property type="entry name" value="SH3_3"/>
    <property type="match status" value="5"/>
</dbReference>
<dbReference type="GO" id="GO:0009253">
    <property type="term" value="P:peptidoglycan catabolic process"/>
    <property type="evidence" value="ECO:0007669"/>
    <property type="project" value="InterPro"/>
</dbReference>
<proteinExistence type="predicted"/>
<dbReference type="Gene3D" id="3.40.630.40">
    <property type="entry name" value="Zn-dependent exopeptidases"/>
    <property type="match status" value="1"/>
</dbReference>
<dbReference type="Gene3D" id="2.30.30.40">
    <property type="entry name" value="SH3 Domains"/>
    <property type="match status" value="5"/>
</dbReference>
<name>A0A0K9H0A9_9BACI</name>
<feature type="domain" description="SH3b" evidence="3">
    <location>
        <begin position="20"/>
        <end position="84"/>
    </location>
</feature>
<dbReference type="PATRIC" id="fig|1679170.3.peg.3935"/>
<keyword evidence="1" id="KW-0378">Hydrolase</keyword>
<protein>
    <recommendedName>
        <fullName evidence="3">SH3b domain-containing protein</fullName>
    </recommendedName>
</protein>
<dbReference type="InterPro" id="IPR003646">
    <property type="entry name" value="SH3-like_bac-type"/>
</dbReference>
<dbReference type="GO" id="GO:0008745">
    <property type="term" value="F:N-acetylmuramoyl-L-alanine amidase activity"/>
    <property type="evidence" value="ECO:0007669"/>
    <property type="project" value="InterPro"/>
</dbReference>
<keyword evidence="5" id="KW-1185">Reference proteome</keyword>
<dbReference type="PANTHER" id="PTHR34408">
    <property type="entry name" value="FAMILY PROTEIN, PUTATIVE-RELATED"/>
    <property type="match status" value="1"/>
</dbReference>
<reference evidence="5" key="1">
    <citation type="submission" date="2015-07" db="EMBL/GenBank/DDBJ databases">
        <title>Genome sequencing project for genomic taxonomy and phylogenomics of Bacillus-like bacteria.</title>
        <authorList>
            <person name="Liu B."/>
            <person name="Wang J."/>
            <person name="Zhu Y."/>
            <person name="Liu G."/>
            <person name="Chen Q."/>
            <person name="Chen Z."/>
            <person name="Lan J."/>
            <person name="Che J."/>
            <person name="Ge C."/>
            <person name="Shi H."/>
            <person name="Pan Z."/>
            <person name="Liu X."/>
        </authorList>
    </citation>
    <scope>NUCLEOTIDE SEQUENCE [LARGE SCALE GENOMIC DNA]</scope>
    <source>
        <strain evidence="5">FJAT-27997</strain>
    </source>
</reference>
<dbReference type="InterPro" id="IPR017293">
    <property type="entry name" value="N-acetylmuramoyl-L-ala_amidase"/>
</dbReference>
<dbReference type="GO" id="GO:0071555">
    <property type="term" value="P:cell wall organization"/>
    <property type="evidence" value="ECO:0007669"/>
    <property type="project" value="UniProtKB-KW"/>
</dbReference>
<evidence type="ECO:0000313" key="5">
    <source>
        <dbReference type="Proteomes" id="UP000037146"/>
    </source>
</evidence>
<feature type="domain" description="SH3b" evidence="3">
    <location>
        <begin position="91"/>
        <end position="153"/>
    </location>
</feature>
<sequence>MLTAALLTSTGFSVQHVYGQTKSDITVNTEVINVREGPALSFPIVEKVYRGNTYHVVSEENDWIEIKLGENKSGWIAGYLVAGDMERAKSAEKATVTSDHVRIRKGPGTSFEETGYINNGTEISILDRENNWIHFQNDTLSGWISADFIQTGVVENNETNVQTVKATGMALTNNLNVRASASKDGRVIGKLKKDATLSFEDIQGEWGKITFHGESGWVNTSFIAIDGEEKATVTASELVVRKSATTDGEILATVHKGDSFTILQERNNMAKIQYESEKTGWVATRYLQQPSKLVQTEPTVADKPTSSTIVILRDGTSLRSGSDTNTTLLARANKGETFTVLGVENDWYKIQLAEQTAYVAGWLVSTDGQATQSKQSGIENNLNGKVIVLDPGHGGHDPGTLGVGGTMEKDLTLRTARLLQAKLEKVGADVLLTRNLDSYITLPARVGISQLNIADAYISIHYDATEDTRINGITTYYYHTYQQQLAKVLDDALSTALQINNRGYRFGDYHVLRENNQSATLLELGYLSNPAEELKITSNEYQEMVTTAIYDGLMTFFK</sequence>
<comment type="caution">
    <text evidence="4">The sequence shown here is derived from an EMBL/GenBank/DDBJ whole genome shotgun (WGS) entry which is preliminary data.</text>
</comment>
<dbReference type="SUPFAM" id="SSF53187">
    <property type="entry name" value="Zn-dependent exopeptidases"/>
    <property type="match status" value="1"/>
</dbReference>